<sequence length="1090" mass="119269">MRSAVAIALPAGRSLAHLSSAAHLGCKCGTTAVATKHLPTVPHSPVSPNLKANRPAQRAMATLVQSGGSSTLTAVESRAPALSWRVTPEELEQYDRQFSQGSSTLFFREAKLEICIDISGSTAGLCLTVEQKAATALAAGNPDAHVIPWHSSVMPRLGISQVGSLRSQGGTSPEYLLEGGASLEHIKESNVWALFTDGEISGRDVTRLATLTSTQNVGHIPVVVVVFGHQRGTPSQTNISVGISLFAACEHVLFLYQVVEQTLSDPYILQSKGCFASLGNVADLSPTTPWSDLPRIPWAELSSIQIPRTHQAMPGVTRLSPTLLVRLPTLLNARLPDDELLSIINDDETLRNLVLLCTTRGLGAQLRSWLTSRLRDPGEAVRHEDVAGAAGAMQRLMAVREANAPVEELLRHQAALREAHAANERHFRSGFDAVRSRESEFRQFNAAINAAVGLLGATERAGYSAEVLGTRLSNRAMRAQKVSEADTTEHLTKIVEGDPTDPKSAFRGECTVCCETGAVLSLTMKRVVSDSESPEINTGDFALDFPLAVGAQPHNDIIASQVVCSSCADYIVREYGRTLFREDATISIPLVSIKEKDNKDIIDTRLALALTNGLKTGNAFQVMVSVLDSTLANKPWAQVHPGSDDDEAKVRRGALEWFKNDLITNMRTRNNFQETGEWTTLPKAVQWAVEDAVNGGYRAWLYRYPAEGFSVLLRIAKDPSFGITLPLDGGLGFVHKRLMLAITDWYMRETLKGKDQQQSVRENLWKALYGELRYGKPVEGFGRIVGSFSELGFDKTYEAKYYNRLLAESYNLGQVGNVGATSFPYPSATSLFLRRLLEINRHDSITNAIQSVRTNDTECVNALDFPNTVTREAALAVIEEMFFHLEEGVGEGITVNTRTTHISHESLFATPYGPSVLACDCCKEKFAASGMRGTATELAAALRLGRGNHFRQVYGTTGESGLPVKIVETNGRLLPPAGCWNGARVITRLWSTLSVENRAAYLNGTSDVETFVEDVVRYIVTEDQRGNIYSTQLRSNARQQFQSFLEKVRALGFENVGDHFSLPWKLGMELGKSLVEIKKDIEEGVQWTLP</sequence>
<keyword evidence="2" id="KW-1185">Reference proteome</keyword>
<accession>A0A139A2A1</accession>
<reference evidence="1 2" key="1">
    <citation type="journal article" date="2015" name="Genome Biol. Evol.">
        <title>Phylogenomic analyses indicate that early fungi evolved digesting cell walls of algal ancestors of land plants.</title>
        <authorList>
            <person name="Chang Y."/>
            <person name="Wang S."/>
            <person name="Sekimoto S."/>
            <person name="Aerts A.L."/>
            <person name="Choi C."/>
            <person name="Clum A."/>
            <person name="LaButti K.M."/>
            <person name="Lindquist E.A."/>
            <person name="Yee Ngan C."/>
            <person name="Ohm R.A."/>
            <person name="Salamov A.A."/>
            <person name="Grigoriev I.V."/>
            <person name="Spatafora J.W."/>
            <person name="Berbee M.L."/>
        </authorList>
    </citation>
    <scope>NUCLEOTIDE SEQUENCE [LARGE SCALE GENOMIC DNA]</scope>
    <source>
        <strain evidence="1 2">JEL478</strain>
    </source>
</reference>
<feature type="non-terminal residue" evidence="1">
    <location>
        <position position="1"/>
    </location>
</feature>
<evidence type="ECO:0000313" key="2">
    <source>
        <dbReference type="Proteomes" id="UP000070544"/>
    </source>
</evidence>
<gene>
    <name evidence="1" type="ORF">M427DRAFT_73448</name>
</gene>
<proteinExistence type="predicted"/>
<dbReference type="EMBL" id="KQ965812">
    <property type="protein sequence ID" value="KXS10864.1"/>
    <property type="molecule type" value="Genomic_DNA"/>
</dbReference>
<dbReference type="Proteomes" id="UP000070544">
    <property type="component" value="Unassembled WGS sequence"/>
</dbReference>
<protein>
    <submittedName>
        <fullName evidence="1">Uncharacterized protein</fullName>
    </submittedName>
</protein>
<organism evidence="1 2">
    <name type="scientific">Gonapodya prolifera (strain JEL478)</name>
    <name type="common">Monoblepharis prolifera</name>
    <dbReference type="NCBI Taxonomy" id="1344416"/>
    <lineage>
        <taxon>Eukaryota</taxon>
        <taxon>Fungi</taxon>
        <taxon>Fungi incertae sedis</taxon>
        <taxon>Chytridiomycota</taxon>
        <taxon>Chytridiomycota incertae sedis</taxon>
        <taxon>Monoblepharidomycetes</taxon>
        <taxon>Monoblepharidales</taxon>
        <taxon>Gonapodyaceae</taxon>
        <taxon>Gonapodya</taxon>
    </lineage>
</organism>
<evidence type="ECO:0000313" key="1">
    <source>
        <dbReference type="EMBL" id="KXS10864.1"/>
    </source>
</evidence>
<name>A0A139A2A1_GONPJ</name>
<dbReference type="AlphaFoldDB" id="A0A139A2A1"/>
<dbReference type="OrthoDB" id="3554680at2759"/>